<evidence type="ECO:0000256" key="1">
    <source>
        <dbReference type="SAM" id="MobiDB-lite"/>
    </source>
</evidence>
<evidence type="ECO:0000313" key="4">
    <source>
        <dbReference type="Proteomes" id="UP000004892"/>
    </source>
</evidence>
<feature type="chain" id="PRO_5003548888" description="Transglutaminase-like domain-containing protein" evidence="2">
    <location>
        <begin position="20"/>
        <end position="479"/>
    </location>
</feature>
<evidence type="ECO:0000256" key="2">
    <source>
        <dbReference type="SAM" id="SignalP"/>
    </source>
</evidence>
<gene>
    <name evidence="3" type="ORF">HMPREF9449_01001</name>
</gene>
<evidence type="ECO:0008006" key="5">
    <source>
        <dbReference type="Google" id="ProtNLM"/>
    </source>
</evidence>
<protein>
    <recommendedName>
        <fullName evidence="5">Transglutaminase-like domain-containing protein</fullName>
    </recommendedName>
</protein>
<accession>H1DFG5</accession>
<reference evidence="3 4" key="1">
    <citation type="submission" date="2012-01" db="EMBL/GenBank/DDBJ databases">
        <title>The Genome Sequence of Odoribacter laneus YIT 12061.</title>
        <authorList>
            <consortium name="The Broad Institute Genome Sequencing Platform"/>
            <person name="Earl A."/>
            <person name="Ward D."/>
            <person name="Feldgarden M."/>
            <person name="Gevers D."/>
            <person name="Morotomi M."/>
            <person name="Young S.K."/>
            <person name="Zeng Q."/>
            <person name="Gargeya S."/>
            <person name="Fitzgerald M."/>
            <person name="Haas B."/>
            <person name="Abouelleil A."/>
            <person name="Alvarado L."/>
            <person name="Arachchi H.M."/>
            <person name="Berlin A."/>
            <person name="Chapman S.B."/>
            <person name="Gearin G."/>
            <person name="Goldberg J."/>
            <person name="Griggs A."/>
            <person name="Gujja S."/>
            <person name="Hansen M."/>
            <person name="Heiman D."/>
            <person name="Howarth C."/>
            <person name="Larimer J."/>
            <person name="Lui A."/>
            <person name="MacDonald P.J.P."/>
            <person name="McCowen C."/>
            <person name="Montmayeur A."/>
            <person name="Murphy C."/>
            <person name="Neiman D."/>
            <person name="Pearson M."/>
            <person name="Priest M."/>
            <person name="Roberts A."/>
            <person name="Saif S."/>
            <person name="Shea T."/>
            <person name="Sisk P."/>
            <person name="Stolte C."/>
            <person name="Sykes S."/>
            <person name="Wortman J."/>
            <person name="Nusbaum C."/>
            <person name="Birren B."/>
        </authorList>
    </citation>
    <scope>NUCLEOTIDE SEQUENCE [LARGE SCALE GENOMIC DNA]</scope>
    <source>
        <strain evidence="3 4">YIT 12061</strain>
    </source>
</reference>
<name>H1DFG5_9BACT</name>
<dbReference type="HOGENOM" id="CLU_042245_0_0_10"/>
<dbReference type="eggNOG" id="COG1305">
    <property type="taxonomic scope" value="Bacteria"/>
</dbReference>
<dbReference type="RefSeq" id="WP_009136149.1">
    <property type="nucleotide sequence ID" value="NZ_JH594596.1"/>
</dbReference>
<dbReference type="Proteomes" id="UP000004892">
    <property type="component" value="Unassembled WGS sequence"/>
</dbReference>
<dbReference type="AlphaFoldDB" id="H1DFG5"/>
<dbReference type="EMBL" id="ADMC01000015">
    <property type="protein sequence ID" value="EHP48958.1"/>
    <property type="molecule type" value="Genomic_DNA"/>
</dbReference>
<organism evidence="3 4">
    <name type="scientific">Odoribacter laneus YIT 12061</name>
    <dbReference type="NCBI Taxonomy" id="742817"/>
    <lineage>
        <taxon>Bacteria</taxon>
        <taxon>Pseudomonadati</taxon>
        <taxon>Bacteroidota</taxon>
        <taxon>Bacteroidia</taxon>
        <taxon>Bacteroidales</taxon>
        <taxon>Odoribacteraceae</taxon>
        <taxon>Odoribacter</taxon>
    </lineage>
</organism>
<dbReference type="STRING" id="742817.HMPREF9449_01001"/>
<dbReference type="GeneID" id="98068593"/>
<feature type="region of interest" description="Disordered" evidence="1">
    <location>
        <begin position="63"/>
        <end position="84"/>
    </location>
</feature>
<keyword evidence="2" id="KW-0732">Signal</keyword>
<comment type="caution">
    <text evidence="3">The sequence shown here is derived from an EMBL/GenBank/DDBJ whole genome shotgun (WGS) entry which is preliminary data.</text>
</comment>
<evidence type="ECO:0000313" key="3">
    <source>
        <dbReference type="EMBL" id="EHP48958.1"/>
    </source>
</evidence>
<proteinExistence type="predicted"/>
<dbReference type="PATRIC" id="fig|742817.3.peg.1061"/>
<keyword evidence="4" id="KW-1185">Reference proteome</keyword>
<feature type="signal peptide" evidence="2">
    <location>
        <begin position="1"/>
        <end position="19"/>
    </location>
</feature>
<sequence>MKKLVILLTFVSGALSLFAQGNLKDEFEQFKKQRAQEYHNYISERNREFADFLKREWQQFESFKGESLPEEPKPKRPPFVPDTNLRPITGPVIDNPLPALPEIKPVVVRPSKPSVLPEKLTFSFYGVTLEIPFSAKMKIGGEGYSEEQIAAYWEKMSATPYEDFLNVLQEQAQAFGLNDWGVYRLVEAVAQKLFENENDRILFCFFLLRQQGLDVKIGRSQDKLCLLMAFSTKIYELSYFTLDGKKYYYIGKDKLDRLYTYGKNATDKGLKEVDLNLSLPLNIGDAWKMRELKLKKFPDMQMALPYNTANIAFYSDMPLTDLPVYFATALPQKTEEYIVKYFGDIRTKCSLPEFVGILLNFVQTSFDYQTDEEQFGREKYFYPEEILAYPFCDCEDRAAFFARLVRNLTGLEVVGLDYPGHIATAVCFGDVAVEGDAFTHKGHRYVVCDPTYINASVGMEMPQYKGTTPGIIEFKDEVR</sequence>